<evidence type="ECO:0000313" key="2">
    <source>
        <dbReference type="EMBL" id="SVA91864.1"/>
    </source>
</evidence>
<accession>A0A381ZRW2</accession>
<reference evidence="2" key="1">
    <citation type="submission" date="2018-05" db="EMBL/GenBank/DDBJ databases">
        <authorList>
            <person name="Lanie J.A."/>
            <person name="Ng W.-L."/>
            <person name="Kazmierczak K.M."/>
            <person name="Andrzejewski T.M."/>
            <person name="Davidsen T.M."/>
            <person name="Wayne K.J."/>
            <person name="Tettelin H."/>
            <person name="Glass J.I."/>
            <person name="Rusch D."/>
            <person name="Podicherti R."/>
            <person name="Tsui H.-C.T."/>
            <person name="Winkler M.E."/>
        </authorList>
    </citation>
    <scope>NUCLEOTIDE SEQUENCE</scope>
</reference>
<organism evidence="2">
    <name type="scientific">marine metagenome</name>
    <dbReference type="NCBI Taxonomy" id="408172"/>
    <lineage>
        <taxon>unclassified sequences</taxon>
        <taxon>metagenomes</taxon>
        <taxon>ecological metagenomes</taxon>
    </lineage>
</organism>
<feature type="region of interest" description="Disordered" evidence="1">
    <location>
        <begin position="40"/>
        <end position="62"/>
    </location>
</feature>
<protein>
    <submittedName>
        <fullName evidence="2">Uncharacterized protein</fullName>
    </submittedName>
</protein>
<feature type="compositionally biased region" description="Basic and acidic residues" evidence="1">
    <location>
        <begin position="75"/>
        <end position="89"/>
    </location>
</feature>
<dbReference type="PROSITE" id="PS51257">
    <property type="entry name" value="PROKAR_LIPOPROTEIN"/>
    <property type="match status" value="1"/>
</dbReference>
<name>A0A381ZRW2_9ZZZZ</name>
<feature type="region of interest" description="Disordered" evidence="1">
    <location>
        <begin position="75"/>
        <end position="107"/>
    </location>
</feature>
<gene>
    <name evidence="2" type="ORF">METZ01_LOCUS144718</name>
</gene>
<sequence>MFKLLVFTLVLLLTVAFAMACSSSNQGEIDKAVSATPEANQAATAAPTATPEPTATPTATVIPTATAQVIETETRTDQEDFEASSKGDELQQPSNSQSAHKKNGFWNEPLQGWGGTPACASEMKFTHPLISDTDGWGLMTGPNKASPHNHMVYWGVPNLEEDPTFEGQVNQTRQIYAPTDFYYVDIRQQFKGAEPNSYEEWGAYFYTCDGYSVSFGHVGEPSVELKNILGMKEGDCPIDLDKDPCRLNFSRSENGVEIWEYDEDFSQSNGEVVVPAGTPLFKTSGYANFDFGIDLYGLDENELRDLPTYGYSINPWRSGAGKTICPLLLFEEPMKSEYLSLLGDFSCGPMNQDVPGTAMGLWYPSPSPETIPNVARWRDENEWDPIWMYEDFRFSHSGLHAVTSGHFQFGLENVEQGYRYEVADDGFVNRRWDEVVAGNVYCMELGPSSNVFEHDNPTKTMLVSVSEDGLHLTLEAVDGSICGDGPWSFSGNQSTYYR</sequence>
<dbReference type="EMBL" id="UINC01022380">
    <property type="protein sequence ID" value="SVA91864.1"/>
    <property type="molecule type" value="Genomic_DNA"/>
</dbReference>
<dbReference type="AlphaFoldDB" id="A0A381ZRW2"/>
<proteinExistence type="predicted"/>
<evidence type="ECO:0000256" key="1">
    <source>
        <dbReference type="SAM" id="MobiDB-lite"/>
    </source>
</evidence>